<evidence type="ECO:0000256" key="3">
    <source>
        <dbReference type="ARBA" id="ARBA00037883"/>
    </source>
</evidence>
<protein>
    <recommendedName>
        <fullName evidence="5">ethanolamine kinase</fullName>
        <ecNumber evidence="5">2.7.1.82</ecNumber>
    </recommendedName>
</protein>
<accession>E4WTV7</accession>
<organism evidence="6">
    <name type="scientific">Oikopleura dioica</name>
    <name type="common">Tunicate</name>
    <dbReference type="NCBI Taxonomy" id="34765"/>
    <lineage>
        <taxon>Eukaryota</taxon>
        <taxon>Metazoa</taxon>
        <taxon>Chordata</taxon>
        <taxon>Tunicata</taxon>
        <taxon>Appendicularia</taxon>
        <taxon>Copelata</taxon>
        <taxon>Oikopleuridae</taxon>
        <taxon>Oikopleura</taxon>
    </lineage>
</organism>
<dbReference type="SUPFAM" id="SSF56112">
    <property type="entry name" value="Protein kinase-like (PK-like)"/>
    <property type="match status" value="1"/>
</dbReference>
<keyword evidence="1" id="KW-0444">Lipid biosynthesis</keyword>
<evidence type="ECO:0000313" key="7">
    <source>
        <dbReference type="Proteomes" id="UP000001307"/>
    </source>
</evidence>
<dbReference type="OrthoDB" id="10267235at2759"/>
<evidence type="ECO:0000256" key="5">
    <source>
        <dbReference type="ARBA" id="ARBA00038874"/>
    </source>
</evidence>
<name>E4WTV7_OIKDI</name>
<dbReference type="PANTHER" id="PTHR22603">
    <property type="entry name" value="CHOLINE/ETHANOALAMINE KINASE"/>
    <property type="match status" value="1"/>
</dbReference>
<dbReference type="GO" id="GO:0005737">
    <property type="term" value="C:cytoplasm"/>
    <property type="evidence" value="ECO:0007669"/>
    <property type="project" value="TreeGrafter"/>
</dbReference>
<dbReference type="PANTHER" id="PTHR22603:SF93">
    <property type="entry name" value="RE24176P"/>
    <property type="match status" value="1"/>
</dbReference>
<dbReference type="InParanoid" id="E4WTV7"/>
<proteinExistence type="inferred from homology"/>
<comment type="similarity">
    <text evidence="4">Belongs to the choline/ethanolamine kinase family.</text>
</comment>
<keyword evidence="1" id="KW-0594">Phospholipid biosynthesis</keyword>
<dbReference type="GO" id="GO:0006646">
    <property type="term" value="P:phosphatidylethanolamine biosynthetic process"/>
    <property type="evidence" value="ECO:0007669"/>
    <property type="project" value="TreeGrafter"/>
</dbReference>
<dbReference type="GO" id="GO:0004103">
    <property type="term" value="F:choline kinase activity"/>
    <property type="evidence" value="ECO:0007669"/>
    <property type="project" value="TreeGrafter"/>
</dbReference>
<sequence length="426" mass="48044">MRVLGAILVTAFAADTSLEMALKTCKEVFGEDATSSKLGEGEQAVVYKCENSTLTSALKIYKKPHELIGEPSTRIKVDKAVGEAGHGARVYGSKSSGFPLNFDECCSFNYCEEGIPETEYVNCADCSKCGENAFYAKFEEFLNGENVKGEDLSKIETYEAVARRIAQLHQMKKEEVNIEINFCSEAWPWNTKAMRVHLSNPIFAEGLAHIEKIFSDLPIKGDNLTFAGVQDIYDFAIQLVERSNSPIVMSHNDIHAGNIFLRNGDGAILDRLMLVDFDNAAFGPRAWDLLYYFFNWQSELDSLEHVDGFLTKYTEVYNSLNPPRKFTTEEIGQEFVCFQPWYLLERTVFLHALNPDWGKGFVEVLRAVLTNFADGFSNCKLPEIVKYTEYPSCETKQSDNTWKYSGSTATFQISILLVTFLQLLLN</sequence>
<dbReference type="Pfam" id="PF01633">
    <property type="entry name" value="Choline_kinase"/>
    <property type="match status" value="1"/>
</dbReference>
<dbReference type="InterPro" id="IPR011009">
    <property type="entry name" value="Kinase-like_dom_sf"/>
</dbReference>
<gene>
    <name evidence="6" type="ORF">GSOID_T00006207001</name>
</gene>
<dbReference type="GO" id="GO:0004305">
    <property type="term" value="F:ethanolamine kinase activity"/>
    <property type="evidence" value="ECO:0007669"/>
    <property type="project" value="UniProtKB-EC"/>
</dbReference>
<dbReference type="EC" id="2.7.1.82" evidence="5"/>
<evidence type="ECO:0000256" key="2">
    <source>
        <dbReference type="ARBA" id="ARBA00023264"/>
    </source>
</evidence>
<comment type="pathway">
    <text evidence="3">Phospholipid metabolism; phosphatidylethanolamine biosynthesis; phosphatidylethanolamine from ethanolamine: step 1/3.</text>
</comment>
<dbReference type="Gene3D" id="3.90.1200.10">
    <property type="match status" value="1"/>
</dbReference>
<dbReference type="Proteomes" id="UP000001307">
    <property type="component" value="Unassembled WGS sequence"/>
</dbReference>
<dbReference type="EMBL" id="FN653016">
    <property type="protein sequence ID" value="CBY07121.1"/>
    <property type="molecule type" value="Genomic_DNA"/>
</dbReference>
<keyword evidence="1" id="KW-0443">Lipid metabolism</keyword>
<keyword evidence="7" id="KW-1185">Reference proteome</keyword>
<keyword evidence="2" id="KW-1208">Phospholipid metabolism</keyword>
<evidence type="ECO:0000256" key="1">
    <source>
        <dbReference type="ARBA" id="ARBA00023209"/>
    </source>
</evidence>
<dbReference type="AlphaFoldDB" id="E4WTV7"/>
<reference evidence="6" key="1">
    <citation type="journal article" date="2010" name="Science">
        <title>Plasticity of animal genome architecture unmasked by rapid evolution of a pelagic tunicate.</title>
        <authorList>
            <person name="Denoeud F."/>
            <person name="Henriet S."/>
            <person name="Mungpakdee S."/>
            <person name="Aury J.M."/>
            <person name="Da Silva C."/>
            <person name="Brinkmann H."/>
            <person name="Mikhaleva J."/>
            <person name="Olsen L.C."/>
            <person name="Jubin C."/>
            <person name="Canestro C."/>
            <person name="Bouquet J.M."/>
            <person name="Danks G."/>
            <person name="Poulain J."/>
            <person name="Campsteijn C."/>
            <person name="Adamski M."/>
            <person name="Cross I."/>
            <person name="Yadetie F."/>
            <person name="Muffato M."/>
            <person name="Louis A."/>
            <person name="Butcher S."/>
            <person name="Tsagkogeorga G."/>
            <person name="Konrad A."/>
            <person name="Singh S."/>
            <person name="Jensen M.F."/>
            <person name="Cong E.H."/>
            <person name="Eikeseth-Otteraa H."/>
            <person name="Noel B."/>
            <person name="Anthouard V."/>
            <person name="Porcel B.M."/>
            <person name="Kachouri-Lafond R."/>
            <person name="Nishino A."/>
            <person name="Ugolini M."/>
            <person name="Chourrout P."/>
            <person name="Nishida H."/>
            <person name="Aasland R."/>
            <person name="Huzurbazar S."/>
            <person name="Westhof E."/>
            <person name="Delsuc F."/>
            <person name="Lehrach H."/>
            <person name="Reinhardt R."/>
            <person name="Weissenbach J."/>
            <person name="Roy S.W."/>
            <person name="Artiguenave F."/>
            <person name="Postlethwait J.H."/>
            <person name="Manak J.R."/>
            <person name="Thompson E.M."/>
            <person name="Jaillon O."/>
            <person name="Du Pasquier L."/>
            <person name="Boudinot P."/>
            <person name="Liberles D.A."/>
            <person name="Volff J.N."/>
            <person name="Philippe H."/>
            <person name="Lenhard B."/>
            <person name="Roest Crollius H."/>
            <person name="Wincker P."/>
            <person name="Chourrout D."/>
        </authorList>
    </citation>
    <scope>NUCLEOTIDE SEQUENCE [LARGE SCALE GENOMIC DNA]</scope>
</reference>
<evidence type="ECO:0000313" key="6">
    <source>
        <dbReference type="EMBL" id="CBY07121.1"/>
    </source>
</evidence>
<evidence type="ECO:0000256" key="4">
    <source>
        <dbReference type="ARBA" id="ARBA00038211"/>
    </source>
</evidence>